<name>A0AAD6YRA6_9AGAR</name>
<evidence type="ECO:0000256" key="1">
    <source>
        <dbReference type="SAM" id="Coils"/>
    </source>
</evidence>
<evidence type="ECO:0000313" key="3">
    <source>
        <dbReference type="EMBL" id="KAJ7227002.1"/>
    </source>
</evidence>
<organism evidence="3 4">
    <name type="scientific">Mycena pura</name>
    <dbReference type="NCBI Taxonomy" id="153505"/>
    <lineage>
        <taxon>Eukaryota</taxon>
        <taxon>Fungi</taxon>
        <taxon>Dikarya</taxon>
        <taxon>Basidiomycota</taxon>
        <taxon>Agaricomycotina</taxon>
        <taxon>Agaricomycetes</taxon>
        <taxon>Agaricomycetidae</taxon>
        <taxon>Agaricales</taxon>
        <taxon>Marasmiineae</taxon>
        <taxon>Mycenaceae</taxon>
        <taxon>Mycena</taxon>
    </lineage>
</organism>
<dbReference type="SUPFAM" id="SSF81901">
    <property type="entry name" value="HCP-like"/>
    <property type="match status" value="1"/>
</dbReference>
<sequence length="1165" mass="130510">MTLASDLLTSVHRAFDIGVLENAIALYKETLSLQVVSHEQHWRSLLELSEALLMQYHFTGDMSQLEEAFQTLGNIQDLETAVANLRKATLLLSWGHMHRGAILGELGRMLSIRFEQKNDFKDLEEATELKREVLALHPASHPLHSGSFQWKGDFKDIEEAIELHREALALCPAPHPDHGIFLNNLANAIQIQFGQKGNLKDLEEITKLRRAAITLCPASDPKYGMCLNHLADTLQTRDLEEAVELYREGLALFPAFHPDHGIAVETQFKRKGDIQRLALWPTPHPNHRKTLDNLANALRTQFEETLSLHPTTHPDHFLSLNHLANATGDFKDLEESIQLHRAALTLCPIPHSARGMFRIRFQEKGDFKDLEEAIELHRAALTLSPTSHPDHNILLNNLAIAKGDFKDLQEAIELQRTAVSLCSVSHRDHSISLDNLACTKGDIKDLEEAIELHRRALILRPVSHTLRSIQTLFELKENYNDLEEAIELHREALALRSTTHPDYYIAKGGFDDLAEAVELQRKALALCPVPHPDHGQGPIRITDHGMSLNNLANMLRIQYEQKGNIKDLEETIELHKAALVLRPTPHPERGNSLASMGTLLARRYKSSLLEDDINTSISFFQEASTYMFSSLLNRLVHNYTWAQIASQYGHSTVLSAYRAAIDILPQIAALHLDVVSRQNILTMVQASQLASDAVSCAINQADYNGAVELLEASLSIFWSQALYLRTPLDQLKTSFLNEDWDTTIHSVRLLPGFEDFMQPKAFETLQQAAVSGPIVMLIAGDSAYFALIVKLSGPVQYSITADFRAEFFKAVSRSDFNSTKFLETYAKRKMSVDSDLKARLFGGLKGHVNKSTDEIFQNFLADLWRSIVKPIFDALNLKAGITAFTSIKSTNPPRLWWCPTGPLSFFPLHAAGIYGKDETDCISDYIISSYTPTLTALLDPPKNKPFSIKMTAVIQPNAPKFSKDFTPLPGSREELLSIKKWVPSGWLTSLGDSTDATVQTSLAHLRQSSIVHFACHGVQDLAQPHESSLILSDGQIKVSELMHRPEDDGGDTVKDNFFFAFLSACETAKGDPNAPNEAMHLAATLLFTGFRSVVATLWTMQDEDGPKIADKFYEYLFKNCNFGSNPPVLPDLNKSAEALHYAVLQLRREPDISFKRWVPFVHYGL</sequence>
<dbReference type="Pfam" id="PF13424">
    <property type="entry name" value="TPR_12"/>
    <property type="match status" value="1"/>
</dbReference>
<dbReference type="InterPro" id="IPR019734">
    <property type="entry name" value="TPR_rpt"/>
</dbReference>
<dbReference type="InterPro" id="IPR011990">
    <property type="entry name" value="TPR-like_helical_dom_sf"/>
</dbReference>
<dbReference type="Gene3D" id="1.25.40.10">
    <property type="entry name" value="Tetratricopeptide repeat domain"/>
    <property type="match status" value="3"/>
</dbReference>
<dbReference type="PANTHER" id="PTHR19959:SF119">
    <property type="entry name" value="FUNGAL LIPASE-LIKE DOMAIN-CONTAINING PROTEIN"/>
    <property type="match status" value="1"/>
</dbReference>
<dbReference type="Proteomes" id="UP001219525">
    <property type="component" value="Unassembled WGS sequence"/>
</dbReference>
<dbReference type="EMBL" id="JARJCW010000003">
    <property type="protein sequence ID" value="KAJ7227002.1"/>
    <property type="molecule type" value="Genomic_DNA"/>
</dbReference>
<dbReference type="AlphaFoldDB" id="A0AAD6YRA6"/>
<evidence type="ECO:0000259" key="2">
    <source>
        <dbReference type="Pfam" id="PF12770"/>
    </source>
</evidence>
<protein>
    <submittedName>
        <fullName evidence="3">CHAT domain-containing protein</fullName>
    </submittedName>
</protein>
<dbReference type="SUPFAM" id="SSF48452">
    <property type="entry name" value="TPR-like"/>
    <property type="match status" value="1"/>
</dbReference>
<evidence type="ECO:0000313" key="4">
    <source>
        <dbReference type="Proteomes" id="UP001219525"/>
    </source>
</evidence>
<keyword evidence="4" id="KW-1185">Reference proteome</keyword>
<dbReference type="InterPro" id="IPR024983">
    <property type="entry name" value="CHAT_dom"/>
</dbReference>
<feature type="coiled-coil region" evidence="1">
    <location>
        <begin position="436"/>
        <end position="492"/>
    </location>
</feature>
<dbReference type="Pfam" id="PF12770">
    <property type="entry name" value="CHAT"/>
    <property type="match status" value="1"/>
</dbReference>
<accession>A0AAD6YRA6</accession>
<reference evidence="3" key="1">
    <citation type="submission" date="2023-03" db="EMBL/GenBank/DDBJ databases">
        <title>Massive genome expansion in bonnet fungi (Mycena s.s.) driven by repeated elements and novel gene families across ecological guilds.</title>
        <authorList>
            <consortium name="Lawrence Berkeley National Laboratory"/>
            <person name="Harder C.B."/>
            <person name="Miyauchi S."/>
            <person name="Viragh M."/>
            <person name="Kuo A."/>
            <person name="Thoen E."/>
            <person name="Andreopoulos B."/>
            <person name="Lu D."/>
            <person name="Skrede I."/>
            <person name="Drula E."/>
            <person name="Henrissat B."/>
            <person name="Morin E."/>
            <person name="Kohler A."/>
            <person name="Barry K."/>
            <person name="LaButti K."/>
            <person name="Morin E."/>
            <person name="Salamov A."/>
            <person name="Lipzen A."/>
            <person name="Mereny Z."/>
            <person name="Hegedus B."/>
            <person name="Baldrian P."/>
            <person name="Stursova M."/>
            <person name="Weitz H."/>
            <person name="Taylor A."/>
            <person name="Grigoriev I.V."/>
            <person name="Nagy L.G."/>
            <person name="Martin F."/>
            <person name="Kauserud H."/>
        </authorList>
    </citation>
    <scope>NUCLEOTIDE SEQUENCE</scope>
    <source>
        <strain evidence="3">9144</strain>
    </source>
</reference>
<dbReference type="PANTHER" id="PTHR19959">
    <property type="entry name" value="KINESIN LIGHT CHAIN"/>
    <property type="match status" value="1"/>
</dbReference>
<dbReference type="Pfam" id="PF13374">
    <property type="entry name" value="TPR_10"/>
    <property type="match status" value="1"/>
</dbReference>
<comment type="caution">
    <text evidence="3">The sequence shown here is derived from an EMBL/GenBank/DDBJ whole genome shotgun (WGS) entry which is preliminary data.</text>
</comment>
<dbReference type="SMART" id="SM00028">
    <property type="entry name" value="TPR"/>
    <property type="match status" value="6"/>
</dbReference>
<keyword evidence="1" id="KW-0175">Coiled coil</keyword>
<gene>
    <name evidence="3" type="ORF">GGX14DRAFT_530853</name>
</gene>
<proteinExistence type="predicted"/>
<feature type="domain" description="CHAT" evidence="2">
    <location>
        <begin position="860"/>
        <end position="1164"/>
    </location>
</feature>